<gene>
    <name evidence="2" type="ORF">CVT24_004474</name>
</gene>
<feature type="compositionally biased region" description="Basic and acidic residues" evidence="1">
    <location>
        <begin position="27"/>
        <end position="39"/>
    </location>
</feature>
<organism evidence="2 3">
    <name type="scientific">Panaeolus cyanescens</name>
    <dbReference type="NCBI Taxonomy" id="181874"/>
    <lineage>
        <taxon>Eukaryota</taxon>
        <taxon>Fungi</taxon>
        <taxon>Dikarya</taxon>
        <taxon>Basidiomycota</taxon>
        <taxon>Agaricomycotina</taxon>
        <taxon>Agaricomycetes</taxon>
        <taxon>Agaricomycetidae</taxon>
        <taxon>Agaricales</taxon>
        <taxon>Agaricineae</taxon>
        <taxon>Galeropsidaceae</taxon>
        <taxon>Panaeolus</taxon>
    </lineage>
</organism>
<dbReference type="Proteomes" id="UP000284842">
    <property type="component" value="Unassembled WGS sequence"/>
</dbReference>
<feature type="compositionally biased region" description="Polar residues" evidence="1">
    <location>
        <begin position="40"/>
        <end position="65"/>
    </location>
</feature>
<dbReference type="AlphaFoldDB" id="A0A409V9Y7"/>
<reference evidence="2 3" key="1">
    <citation type="journal article" date="2018" name="Evol. Lett.">
        <title>Horizontal gene cluster transfer increased hallucinogenic mushroom diversity.</title>
        <authorList>
            <person name="Reynolds H.T."/>
            <person name="Vijayakumar V."/>
            <person name="Gluck-Thaler E."/>
            <person name="Korotkin H.B."/>
            <person name="Matheny P.B."/>
            <person name="Slot J.C."/>
        </authorList>
    </citation>
    <scope>NUCLEOTIDE SEQUENCE [LARGE SCALE GENOMIC DNA]</scope>
    <source>
        <strain evidence="2 3">2629</strain>
    </source>
</reference>
<comment type="caution">
    <text evidence="2">The sequence shown here is derived from an EMBL/GenBank/DDBJ whole genome shotgun (WGS) entry which is preliminary data.</text>
</comment>
<dbReference type="InParanoid" id="A0A409V9Y7"/>
<evidence type="ECO:0000313" key="3">
    <source>
        <dbReference type="Proteomes" id="UP000284842"/>
    </source>
</evidence>
<accession>A0A409V9Y7</accession>
<protein>
    <submittedName>
        <fullName evidence="2">Uncharacterized protein</fullName>
    </submittedName>
</protein>
<evidence type="ECO:0000256" key="1">
    <source>
        <dbReference type="SAM" id="MobiDB-lite"/>
    </source>
</evidence>
<keyword evidence="3" id="KW-1185">Reference proteome</keyword>
<dbReference type="EMBL" id="NHTK01006117">
    <property type="protein sequence ID" value="PPQ63614.1"/>
    <property type="molecule type" value="Genomic_DNA"/>
</dbReference>
<name>A0A409V9Y7_9AGAR</name>
<proteinExistence type="predicted"/>
<evidence type="ECO:0000313" key="2">
    <source>
        <dbReference type="EMBL" id="PPQ63614.1"/>
    </source>
</evidence>
<sequence>MSDKASMYSFSTTSSSFSMRKISNIFRSKDDPAKQESKSTKMNLASASEFQKQAEQQGWSSSSAGKPSLGCI</sequence>
<feature type="region of interest" description="Disordered" evidence="1">
    <location>
        <begin position="26"/>
        <end position="72"/>
    </location>
</feature>